<gene>
    <name evidence="1" type="ORF">GCM10011425_30070</name>
</gene>
<comment type="caution">
    <text evidence="1">The sequence shown here is derived from an EMBL/GenBank/DDBJ whole genome shotgun (WGS) entry which is preliminary data.</text>
</comment>
<accession>A0A917JC93</accession>
<keyword evidence="2" id="KW-1185">Reference proteome</keyword>
<dbReference type="AlphaFoldDB" id="A0A917JC93"/>
<evidence type="ECO:0000313" key="2">
    <source>
        <dbReference type="Proteomes" id="UP000662074"/>
    </source>
</evidence>
<evidence type="ECO:0000313" key="1">
    <source>
        <dbReference type="EMBL" id="GGI51795.1"/>
    </source>
</evidence>
<sequence>MWLAPKVSAQTSLEIKKADKLFSGFWIDRKTSRQLLIGVEKDGYVIINDWTGKMQDRGSADAYKANIKGEKLIMPPEFEHHAPYAEILILNKKLIYLTKFKDVTGKEVVTRQSFVKRN</sequence>
<organism evidence="1 2">
    <name type="scientific">Mucilaginibacter galii</name>
    <dbReference type="NCBI Taxonomy" id="2005073"/>
    <lineage>
        <taxon>Bacteria</taxon>
        <taxon>Pseudomonadati</taxon>
        <taxon>Bacteroidota</taxon>
        <taxon>Sphingobacteriia</taxon>
        <taxon>Sphingobacteriales</taxon>
        <taxon>Sphingobacteriaceae</taxon>
        <taxon>Mucilaginibacter</taxon>
    </lineage>
</organism>
<reference evidence="1" key="1">
    <citation type="journal article" date="2014" name="Int. J. Syst. Evol. Microbiol.">
        <title>Complete genome sequence of Corynebacterium casei LMG S-19264T (=DSM 44701T), isolated from a smear-ripened cheese.</title>
        <authorList>
            <consortium name="US DOE Joint Genome Institute (JGI-PGF)"/>
            <person name="Walter F."/>
            <person name="Albersmeier A."/>
            <person name="Kalinowski J."/>
            <person name="Ruckert C."/>
        </authorList>
    </citation>
    <scope>NUCLEOTIDE SEQUENCE</scope>
    <source>
        <strain evidence="1">CCM 8711</strain>
    </source>
</reference>
<protein>
    <submittedName>
        <fullName evidence="1">Uncharacterized protein</fullName>
    </submittedName>
</protein>
<name>A0A917JC93_9SPHI</name>
<dbReference type="Proteomes" id="UP000662074">
    <property type="component" value="Unassembled WGS sequence"/>
</dbReference>
<dbReference type="EMBL" id="BMDO01000009">
    <property type="protein sequence ID" value="GGI51795.1"/>
    <property type="molecule type" value="Genomic_DNA"/>
</dbReference>
<proteinExistence type="predicted"/>
<reference evidence="1" key="2">
    <citation type="submission" date="2020-09" db="EMBL/GenBank/DDBJ databases">
        <authorList>
            <person name="Sun Q."/>
            <person name="Sedlacek I."/>
        </authorList>
    </citation>
    <scope>NUCLEOTIDE SEQUENCE</scope>
    <source>
        <strain evidence="1">CCM 8711</strain>
    </source>
</reference>